<dbReference type="GO" id="GO:0030257">
    <property type="term" value="C:type III protein secretion system complex"/>
    <property type="evidence" value="ECO:0007669"/>
    <property type="project" value="InterPro"/>
</dbReference>
<dbReference type="RefSeq" id="WP_121922265.1">
    <property type="nucleotide sequence ID" value="NZ_REFO01000010.1"/>
</dbReference>
<name>A0A3M0BSJ5_9AQUI</name>
<dbReference type="PANTHER" id="PTHR15184">
    <property type="entry name" value="ATP SYNTHASE"/>
    <property type="match status" value="1"/>
</dbReference>
<evidence type="ECO:0000256" key="4">
    <source>
        <dbReference type="ARBA" id="ARBA00022741"/>
    </source>
</evidence>
<keyword evidence="6" id="KW-0653">Protein transport</keyword>
<dbReference type="InterPro" id="IPR020003">
    <property type="entry name" value="ATPase_a/bsu_AS"/>
</dbReference>
<sequence length="440" mass="48698">MSLLENLKSIHRYVITGEVKSVVGPLIEAYLPRVSVGDACQIDDKFEAEVIGFKEDKTLLMVFNDTYGIKVGSKVKTKGYFPYAKVGEKLVGTIIDAFGNPLNKENLILEDKINLKLEPINPLLRERIDEPLDTGIRVINSLFSIGKGQRVGLLAGAGVGKSTLLGMIAKFSSADLNVIALIGERGREVREFVEDNLGEEGLKRSIVVVATSDQPPLTKIRAAYAANAIATYFANKGKNVNLLFDSLTRLAMAQREIGLIVGEPPTTKGYTPSVFNLLPKIIESTGKFKKGSITGFYTVLVEGDDISADPIADAAISFLDGHIVLSREIANKRIYPAIDILKSISRLMPQLVSSEIMKYQSIIMEMESMYKEAEDMINLGLYKKGTNPKIDIAIKFHDAIINFIKQDINDKINFEKSIQSLKNLAKDIIKEGERYGIRWY</sequence>
<dbReference type="InterPro" id="IPR000194">
    <property type="entry name" value="ATPase_F1/V1/A1_a/bsu_nucl-bd"/>
</dbReference>
<dbReference type="CDD" id="cd01136">
    <property type="entry name" value="ATPase_flagellum-secretory_path_III"/>
    <property type="match status" value="1"/>
</dbReference>
<dbReference type="NCBIfam" id="TIGR01026">
    <property type="entry name" value="fliI_yscN"/>
    <property type="match status" value="1"/>
</dbReference>
<dbReference type="PROSITE" id="PS00152">
    <property type="entry name" value="ATPASE_ALPHA_BETA"/>
    <property type="match status" value="1"/>
</dbReference>
<dbReference type="Gene3D" id="3.40.50.12240">
    <property type="match status" value="1"/>
</dbReference>
<accession>A0A3M0BSJ5</accession>
<dbReference type="OrthoDB" id="9802718at2"/>
<reference evidence="10 11" key="1">
    <citation type="submission" date="2018-10" db="EMBL/GenBank/DDBJ databases">
        <title>Genomic Encyclopedia of Archaeal and Bacterial Type Strains, Phase II (KMG-II): from individual species to whole genera.</title>
        <authorList>
            <person name="Goeker M."/>
        </authorList>
    </citation>
    <scope>NUCLEOTIDE SEQUENCE [LARGE SCALE GENOMIC DNA]</scope>
    <source>
        <strain evidence="10 11">VM1</strain>
    </source>
</reference>
<comment type="caution">
    <text evidence="10">The sequence shown here is derived from an EMBL/GenBank/DDBJ whole genome shotgun (WGS) entry which is preliminary data.</text>
</comment>
<dbReference type="GO" id="GO:0030254">
    <property type="term" value="P:protein secretion by the type III secretion system"/>
    <property type="evidence" value="ECO:0007669"/>
    <property type="project" value="InterPro"/>
</dbReference>
<dbReference type="PANTHER" id="PTHR15184:SF9">
    <property type="entry name" value="SPI-1 TYPE 3 SECRETION SYSTEM ATPASE"/>
    <property type="match status" value="1"/>
</dbReference>
<evidence type="ECO:0000256" key="3">
    <source>
        <dbReference type="ARBA" id="ARBA00022490"/>
    </source>
</evidence>
<dbReference type="AlphaFoldDB" id="A0A3M0BSJ5"/>
<evidence type="ECO:0000256" key="5">
    <source>
        <dbReference type="ARBA" id="ARBA00022840"/>
    </source>
</evidence>
<evidence type="ECO:0000313" key="10">
    <source>
        <dbReference type="EMBL" id="RMA97485.1"/>
    </source>
</evidence>
<dbReference type="InterPro" id="IPR004100">
    <property type="entry name" value="ATPase_F1/V1/A1_a/bsu_N"/>
</dbReference>
<dbReference type="Pfam" id="PF18269">
    <property type="entry name" value="T3SS_ATPase_C"/>
    <property type="match status" value="1"/>
</dbReference>
<evidence type="ECO:0000259" key="9">
    <source>
        <dbReference type="SMART" id="SM00382"/>
    </source>
</evidence>
<keyword evidence="2" id="KW-0813">Transport</keyword>
<dbReference type="SUPFAM" id="SSF52540">
    <property type="entry name" value="P-loop containing nucleoside triphosphate hydrolases"/>
    <property type="match status" value="1"/>
</dbReference>
<evidence type="ECO:0000256" key="7">
    <source>
        <dbReference type="ARBA" id="ARBA00022967"/>
    </source>
</evidence>
<dbReference type="GO" id="GO:0005524">
    <property type="term" value="F:ATP binding"/>
    <property type="evidence" value="ECO:0007669"/>
    <property type="project" value="UniProtKB-KW"/>
</dbReference>
<dbReference type="Pfam" id="PF02874">
    <property type="entry name" value="ATP-synt_ab_N"/>
    <property type="match status" value="1"/>
</dbReference>
<dbReference type="CDD" id="cd18117">
    <property type="entry name" value="ATP-synt_flagellum-secretory_path_III_N"/>
    <property type="match status" value="1"/>
</dbReference>
<dbReference type="FunFam" id="3.40.50.12240:FF:000002">
    <property type="entry name" value="Flagellum-specific ATP synthase FliI"/>
    <property type="match status" value="1"/>
</dbReference>
<dbReference type="Pfam" id="PF00006">
    <property type="entry name" value="ATP-synt_ab"/>
    <property type="match status" value="1"/>
</dbReference>
<evidence type="ECO:0000256" key="6">
    <source>
        <dbReference type="ARBA" id="ARBA00022927"/>
    </source>
</evidence>
<keyword evidence="11" id="KW-1185">Reference proteome</keyword>
<dbReference type="SMART" id="SM00382">
    <property type="entry name" value="AAA"/>
    <property type="match status" value="1"/>
</dbReference>
<dbReference type="InterPro" id="IPR040627">
    <property type="entry name" value="T3SS_ATPase_C"/>
</dbReference>
<evidence type="ECO:0000256" key="1">
    <source>
        <dbReference type="ARBA" id="ARBA00004496"/>
    </source>
</evidence>
<dbReference type="InterPro" id="IPR005714">
    <property type="entry name" value="ATPase_T3SS_FliI/YscN"/>
</dbReference>
<gene>
    <name evidence="10" type="ORF">CLV39_0098</name>
</gene>
<keyword evidence="5" id="KW-0067">ATP-binding</keyword>
<dbReference type="GO" id="GO:0046933">
    <property type="term" value="F:proton-transporting ATP synthase activity, rotational mechanism"/>
    <property type="evidence" value="ECO:0007669"/>
    <property type="project" value="TreeGrafter"/>
</dbReference>
<feature type="domain" description="AAA+ ATPase" evidence="9">
    <location>
        <begin position="147"/>
        <end position="330"/>
    </location>
</feature>
<dbReference type="Proteomes" id="UP000280842">
    <property type="component" value="Unassembled WGS sequence"/>
</dbReference>
<evidence type="ECO:0000256" key="8">
    <source>
        <dbReference type="ARBA" id="ARBA00034006"/>
    </source>
</evidence>
<dbReference type="GO" id="GO:0008564">
    <property type="term" value="F:protein-exporting ATPase activity"/>
    <property type="evidence" value="ECO:0007669"/>
    <property type="project" value="UniProtKB-EC"/>
</dbReference>
<dbReference type="InterPro" id="IPR027417">
    <property type="entry name" value="P-loop_NTPase"/>
</dbReference>
<dbReference type="InterPro" id="IPR003593">
    <property type="entry name" value="AAA+_ATPase"/>
</dbReference>
<comment type="catalytic activity">
    <reaction evidence="8">
        <text>ATP + H2O + cellular proteinSide 1 = ADP + phosphate + cellular proteinSide 2.</text>
        <dbReference type="EC" id="7.4.2.8"/>
    </reaction>
</comment>
<dbReference type="InterPro" id="IPR050053">
    <property type="entry name" value="ATPase_alpha/beta_chains"/>
</dbReference>
<keyword evidence="3" id="KW-0963">Cytoplasm</keyword>
<dbReference type="GO" id="GO:0005737">
    <property type="term" value="C:cytoplasm"/>
    <property type="evidence" value="ECO:0007669"/>
    <property type="project" value="UniProtKB-SubCell"/>
</dbReference>
<evidence type="ECO:0000256" key="2">
    <source>
        <dbReference type="ARBA" id="ARBA00022448"/>
    </source>
</evidence>
<proteinExistence type="predicted"/>
<keyword evidence="7" id="KW-1278">Translocase</keyword>
<evidence type="ECO:0000313" key="11">
    <source>
        <dbReference type="Proteomes" id="UP000280842"/>
    </source>
</evidence>
<protein>
    <submittedName>
        <fullName evidence="10">Flagellum-specific ATP synthase</fullName>
    </submittedName>
</protein>
<keyword evidence="4" id="KW-0547">Nucleotide-binding</keyword>
<dbReference type="GO" id="GO:0016887">
    <property type="term" value="F:ATP hydrolysis activity"/>
    <property type="evidence" value="ECO:0007669"/>
    <property type="project" value="InterPro"/>
</dbReference>
<organism evidence="10 11">
    <name type="scientific">Hydrogenothermus marinus</name>
    <dbReference type="NCBI Taxonomy" id="133270"/>
    <lineage>
        <taxon>Bacteria</taxon>
        <taxon>Pseudomonadati</taxon>
        <taxon>Aquificota</taxon>
        <taxon>Aquificia</taxon>
        <taxon>Aquificales</taxon>
        <taxon>Hydrogenothermaceae</taxon>
        <taxon>Hydrogenothermus</taxon>
    </lineage>
</organism>
<dbReference type="EMBL" id="REFO01000010">
    <property type="protein sequence ID" value="RMA97485.1"/>
    <property type="molecule type" value="Genomic_DNA"/>
</dbReference>
<comment type="subcellular location">
    <subcellularLocation>
        <location evidence="1">Cytoplasm</location>
    </subcellularLocation>
</comment>